<dbReference type="EMBL" id="JAMZMM010000341">
    <property type="protein sequence ID" value="MCP2731505.1"/>
    <property type="molecule type" value="Genomic_DNA"/>
</dbReference>
<accession>A0AAE3KPG1</accession>
<evidence type="ECO:0000313" key="1">
    <source>
        <dbReference type="EMBL" id="MCP2731505.1"/>
    </source>
</evidence>
<keyword evidence="2" id="KW-1185">Reference proteome</keyword>
<sequence>MPRNLNLPRLKPMTLGESSLTYVCSTWVMPKSQIQIPICSFSGTLGTKTSIEKDICFMRWRSEELISLVKSSKGIILDLRQISFETNVVLDVVPSVIRSRQYLVRVVVRPEAFDTVNGSFFTNEITTDYESIFSDLAFELKDYRLDKCRQMQERPQLPPPQLIPISLDISSIGFECYTWRYNRDVSDSGYVVFQGQYRYGSAGGEDALLIKWRLNQFCDALQPSRLIVDLRELDYQWGDDLSLYPFHFLDPESKICFILTPQQVSYYKSTIYPSNICIDEVAALRDLGCI</sequence>
<dbReference type="RefSeq" id="WP_254014242.1">
    <property type="nucleotide sequence ID" value="NZ_JAMZMM010000341.1"/>
</dbReference>
<evidence type="ECO:0000313" key="2">
    <source>
        <dbReference type="Proteomes" id="UP001204953"/>
    </source>
</evidence>
<dbReference type="AlphaFoldDB" id="A0AAE3KPG1"/>
<comment type="caution">
    <text evidence="1">The sequence shown here is derived from an EMBL/GenBank/DDBJ whole genome shotgun (WGS) entry which is preliminary data.</text>
</comment>
<proteinExistence type="predicted"/>
<organism evidence="1 2">
    <name type="scientific">Limnofasciculus baicalensis BBK-W-15</name>
    <dbReference type="NCBI Taxonomy" id="2699891"/>
    <lineage>
        <taxon>Bacteria</taxon>
        <taxon>Bacillati</taxon>
        <taxon>Cyanobacteriota</taxon>
        <taxon>Cyanophyceae</taxon>
        <taxon>Coleofasciculales</taxon>
        <taxon>Coleofasciculaceae</taxon>
        <taxon>Limnofasciculus</taxon>
        <taxon>Limnofasciculus baicalensis</taxon>
    </lineage>
</organism>
<reference evidence="1" key="1">
    <citation type="submission" date="2022-06" db="EMBL/GenBank/DDBJ databases">
        <title>New cyanobacteria of genus Symplocastrum in benthos of Lake Baikal.</title>
        <authorList>
            <person name="Sorokovikova E."/>
            <person name="Tikhonova I."/>
            <person name="Krasnopeev A."/>
            <person name="Evseev P."/>
            <person name="Gladkikh A."/>
            <person name="Belykh O."/>
        </authorList>
    </citation>
    <scope>NUCLEOTIDE SEQUENCE</scope>
    <source>
        <strain evidence="1">BBK-W-15</strain>
    </source>
</reference>
<name>A0AAE3KPG1_9CYAN</name>
<gene>
    <name evidence="1" type="ORF">NJ959_24055</name>
</gene>
<protein>
    <submittedName>
        <fullName evidence="1">Uncharacterized protein</fullName>
    </submittedName>
</protein>
<dbReference type="Proteomes" id="UP001204953">
    <property type="component" value="Unassembled WGS sequence"/>
</dbReference>